<keyword evidence="3 5" id="KW-1133">Transmembrane helix</keyword>
<feature type="transmembrane region" description="Helical" evidence="5">
    <location>
        <begin position="702"/>
        <end position="722"/>
    </location>
</feature>
<comment type="subcellular location">
    <subcellularLocation>
        <location evidence="1">Membrane</location>
        <topology evidence="1">Single-pass membrane protein</topology>
    </subcellularLocation>
</comment>
<dbReference type="GO" id="GO:0016020">
    <property type="term" value="C:membrane"/>
    <property type="evidence" value="ECO:0007669"/>
    <property type="project" value="UniProtKB-SubCell"/>
</dbReference>
<keyword evidence="4 5" id="KW-0472">Membrane</keyword>
<dbReference type="PANTHER" id="PTHR12988:SF6">
    <property type="entry name" value="SPHINGOMYELIN PHOSPHODIESTERASE 4"/>
    <property type="match status" value="1"/>
</dbReference>
<evidence type="ECO:0000256" key="1">
    <source>
        <dbReference type="ARBA" id="ARBA00004167"/>
    </source>
</evidence>
<dbReference type="AlphaFoldDB" id="A0A8C1XFI4"/>
<evidence type="ECO:0000313" key="6">
    <source>
        <dbReference type="Ensembl" id="ENSCCRP00015081260.1"/>
    </source>
</evidence>
<protein>
    <submittedName>
        <fullName evidence="6">Sphingomyelin phosphodiesterase 4</fullName>
    </submittedName>
</protein>
<proteinExistence type="predicted"/>
<dbReference type="Ensembl" id="ENSCCRT00015083922.1">
    <property type="protein sequence ID" value="ENSCCRP00015081260.1"/>
    <property type="gene ID" value="ENSCCRG00015032806.1"/>
</dbReference>
<reference evidence="6" key="1">
    <citation type="submission" date="2025-08" db="UniProtKB">
        <authorList>
            <consortium name="Ensembl"/>
        </authorList>
    </citation>
    <scope>IDENTIFICATION</scope>
</reference>
<name>A0A8C1XFI4_CYPCA</name>
<evidence type="ECO:0000256" key="4">
    <source>
        <dbReference type="ARBA" id="ARBA00023136"/>
    </source>
</evidence>
<evidence type="ECO:0000256" key="5">
    <source>
        <dbReference type="SAM" id="Phobius"/>
    </source>
</evidence>
<sequence length="725" mass="82370">MAAPALQQPSYLLANLKADWTIKPFHQKCHELSKIIDEYPAKELHAMFPWLVESVFGSLDGILGGWNLRYLQARMAEYNIAMDFLDPSGPMMKLVYKLQAEEYKYEFPVSYLPGPIKSSIQAGVLPDCPLFHNKIQFPMSGLLLLNPFEYYMFNFASSLIAPKHGSCSDSAYFVLVNTYLKYFLPTEGNVPPSPFSDTRGTVASPAPRSPSVPYVGYGGHSTSLLKRHITHQPSVNADPAAQEIWRSETLLQVFVEMWLHHYSLEMYQKLQSPQVKEPFMPSEEHVLVVRLLVKHLHAFSSSQNYSPDQPPLSVFLSVVVQRFVQQKLYVFLQHCFGHWPLDASFRAVLETWLSYIQPWRYTGEKNNTQADGQNRTVPDKWASFVQENLLMYTKLFQGFLNRAMRTDLVNAKNALMVFRVAKVFVQPNLSEMIQKAEQLFLEPEHAILQRQNRVFLTPSHGGSFLSSRQPIGTDSVFKVKSHVYSLEGQDCQYNLMFGPDLRKNVLKLIQIIGQARQTAKRISDHSTEMAANNSFLSWFSIGSSDQNNTFNGGEMDDMGEGVKKTHEFLDKALDYLCQIFRLNAGQLSQLIVNVAAVDDEGASKQLPDCIPSENGLLLTDLGRLQFGDHMETLCARQDLLGSIGRHYLRSSSKAAEHRRKSPVTRQMRERPQRARLSLRVLASYRTLLILLLLYMLLALLSFGVLSSTGLILLVSFLYELLLNFL</sequence>
<dbReference type="GO" id="GO:0046513">
    <property type="term" value="P:ceramide biosynthetic process"/>
    <property type="evidence" value="ECO:0007669"/>
    <property type="project" value="TreeGrafter"/>
</dbReference>
<evidence type="ECO:0000256" key="2">
    <source>
        <dbReference type="ARBA" id="ARBA00022692"/>
    </source>
</evidence>
<dbReference type="Pfam" id="PF14724">
    <property type="entry name" value="mit_SMPDase"/>
    <property type="match status" value="1"/>
</dbReference>
<dbReference type="PANTHER" id="PTHR12988">
    <property type="entry name" value="SPHINGOMYELIN PHOSPHODIESTERASE 4"/>
    <property type="match status" value="1"/>
</dbReference>
<keyword evidence="2 5" id="KW-0812">Transmembrane</keyword>
<dbReference type="GO" id="GO:0046475">
    <property type="term" value="P:glycerophospholipid catabolic process"/>
    <property type="evidence" value="ECO:0007669"/>
    <property type="project" value="TreeGrafter"/>
</dbReference>
<dbReference type="GO" id="GO:0006685">
    <property type="term" value="P:sphingomyelin catabolic process"/>
    <property type="evidence" value="ECO:0007669"/>
    <property type="project" value="TreeGrafter"/>
</dbReference>
<organism evidence="6 7">
    <name type="scientific">Cyprinus carpio</name>
    <name type="common">Common carp</name>
    <dbReference type="NCBI Taxonomy" id="7962"/>
    <lineage>
        <taxon>Eukaryota</taxon>
        <taxon>Metazoa</taxon>
        <taxon>Chordata</taxon>
        <taxon>Craniata</taxon>
        <taxon>Vertebrata</taxon>
        <taxon>Euteleostomi</taxon>
        <taxon>Actinopterygii</taxon>
        <taxon>Neopterygii</taxon>
        <taxon>Teleostei</taxon>
        <taxon>Ostariophysi</taxon>
        <taxon>Cypriniformes</taxon>
        <taxon>Cyprinidae</taxon>
        <taxon>Cyprininae</taxon>
        <taxon>Cyprinus</taxon>
    </lineage>
</organism>
<evidence type="ECO:0000313" key="7">
    <source>
        <dbReference type="Proteomes" id="UP000694700"/>
    </source>
</evidence>
<dbReference type="GO" id="GO:0050290">
    <property type="term" value="F:sphingomyelin phosphodiesterase D activity"/>
    <property type="evidence" value="ECO:0007669"/>
    <property type="project" value="InterPro"/>
</dbReference>
<dbReference type="InterPro" id="IPR024129">
    <property type="entry name" value="Sphingomy_SMPD4"/>
</dbReference>
<evidence type="ECO:0000256" key="3">
    <source>
        <dbReference type="ARBA" id="ARBA00022989"/>
    </source>
</evidence>
<dbReference type="Proteomes" id="UP000694700">
    <property type="component" value="Unplaced"/>
</dbReference>
<accession>A0A8C1XFI4</accession>